<organism evidence="3">
    <name type="scientific">Tanacetum cinerariifolium</name>
    <name type="common">Dalmatian daisy</name>
    <name type="synonym">Chrysanthemum cinerariifolium</name>
    <dbReference type="NCBI Taxonomy" id="118510"/>
    <lineage>
        <taxon>Eukaryota</taxon>
        <taxon>Viridiplantae</taxon>
        <taxon>Streptophyta</taxon>
        <taxon>Embryophyta</taxon>
        <taxon>Tracheophyta</taxon>
        <taxon>Spermatophyta</taxon>
        <taxon>Magnoliopsida</taxon>
        <taxon>eudicotyledons</taxon>
        <taxon>Gunneridae</taxon>
        <taxon>Pentapetalae</taxon>
        <taxon>asterids</taxon>
        <taxon>campanulids</taxon>
        <taxon>Asterales</taxon>
        <taxon>Asteraceae</taxon>
        <taxon>Asteroideae</taxon>
        <taxon>Anthemideae</taxon>
        <taxon>Anthemidinae</taxon>
        <taxon>Tanacetum</taxon>
    </lineage>
</organism>
<dbReference type="InterPro" id="IPR043128">
    <property type="entry name" value="Rev_trsase/Diguanyl_cyclase"/>
</dbReference>
<dbReference type="PROSITE" id="PS50158">
    <property type="entry name" value="ZF_CCHC"/>
    <property type="match status" value="1"/>
</dbReference>
<keyword evidence="1" id="KW-0479">Metal-binding</keyword>
<dbReference type="GO" id="GO:0003676">
    <property type="term" value="F:nucleic acid binding"/>
    <property type="evidence" value="ECO:0007669"/>
    <property type="project" value="InterPro"/>
</dbReference>
<dbReference type="CDD" id="cd01647">
    <property type="entry name" value="RT_LTR"/>
    <property type="match status" value="1"/>
</dbReference>
<name>A0A699HGY1_TANCI</name>
<dbReference type="InterPro" id="IPR043502">
    <property type="entry name" value="DNA/RNA_pol_sf"/>
</dbReference>
<dbReference type="Pfam" id="PF03732">
    <property type="entry name" value="Retrotrans_gag"/>
    <property type="match status" value="1"/>
</dbReference>
<dbReference type="InterPro" id="IPR021109">
    <property type="entry name" value="Peptidase_aspartic_dom_sf"/>
</dbReference>
<evidence type="ECO:0000313" key="3">
    <source>
        <dbReference type="EMBL" id="GEY24232.1"/>
    </source>
</evidence>
<dbReference type="Gene3D" id="3.30.70.270">
    <property type="match status" value="2"/>
</dbReference>
<dbReference type="Pfam" id="PF08284">
    <property type="entry name" value="RVP_2"/>
    <property type="match status" value="1"/>
</dbReference>
<dbReference type="Pfam" id="PF00098">
    <property type="entry name" value="zf-CCHC"/>
    <property type="match status" value="1"/>
</dbReference>
<dbReference type="PANTHER" id="PTHR15503">
    <property type="entry name" value="LDOC1 RELATED"/>
    <property type="match status" value="1"/>
</dbReference>
<dbReference type="Pfam" id="PF17919">
    <property type="entry name" value="RT_RNaseH_2"/>
    <property type="match status" value="1"/>
</dbReference>
<dbReference type="GO" id="GO:0008270">
    <property type="term" value="F:zinc ion binding"/>
    <property type="evidence" value="ECO:0007669"/>
    <property type="project" value="UniProtKB-KW"/>
</dbReference>
<dbReference type="InterPro" id="IPR041577">
    <property type="entry name" value="RT_RNaseH_2"/>
</dbReference>
<dbReference type="AlphaFoldDB" id="A0A699HGY1"/>
<dbReference type="Gene3D" id="3.10.10.10">
    <property type="entry name" value="HIV Type 1 Reverse Transcriptase, subunit A, domain 1"/>
    <property type="match status" value="1"/>
</dbReference>
<accession>A0A699HGY1</accession>
<evidence type="ECO:0000259" key="2">
    <source>
        <dbReference type="PROSITE" id="PS50158"/>
    </source>
</evidence>
<dbReference type="SMART" id="SM00343">
    <property type="entry name" value="ZnF_C2HC"/>
    <property type="match status" value="1"/>
</dbReference>
<dbReference type="InterPro" id="IPR032567">
    <property type="entry name" value="RTL1-rel"/>
</dbReference>
<protein>
    <recommendedName>
        <fullName evidence="2">CCHC-type domain-containing protein</fullName>
    </recommendedName>
</protein>
<dbReference type="Gene3D" id="4.10.60.10">
    <property type="entry name" value="Zinc finger, CCHC-type"/>
    <property type="match status" value="1"/>
</dbReference>
<evidence type="ECO:0000256" key="1">
    <source>
        <dbReference type="PROSITE-ProRule" id="PRU00047"/>
    </source>
</evidence>
<dbReference type="SUPFAM" id="SSF56672">
    <property type="entry name" value="DNA/RNA polymerases"/>
    <property type="match status" value="1"/>
</dbReference>
<dbReference type="CDD" id="cd00303">
    <property type="entry name" value="retropepsin_like"/>
    <property type="match status" value="1"/>
</dbReference>
<dbReference type="EMBL" id="BKCJ010162677">
    <property type="protein sequence ID" value="GEY24232.1"/>
    <property type="molecule type" value="Genomic_DNA"/>
</dbReference>
<dbReference type="InterPro" id="IPR000477">
    <property type="entry name" value="RT_dom"/>
</dbReference>
<dbReference type="Pfam" id="PF00078">
    <property type="entry name" value="RVT_1"/>
    <property type="match status" value="1"/>
</dbReference>
<dbReference type="PANTHER" id="PTHR15503:SF45">
    <property type="entry name" value="RNA-DIRECTED DNA POLYMERASE HOMOLOG"/>
    <property type="match status" value="1"/>
</dbReference>
<keyword evidence="1" id="KW-0862">Zinc</keyword>
<gene>
    <name evidence="3" type="ORF">Tci_396206</name>
</gene>
<keyword evidence="1" id="KW-0863">Zinc-finger</keyword>
<dbReference type="InterPro" id="IPR001878">
    <property type="entry name" value="Znf_CCHC"/>
</dbReference>
<feature type="domain" description="CCHC-type" evidence="2">
    <location>
        <begin position="301"/>
        <end position="316"/>
    </location>
</feature>
<dbReference type="Gene3D" id="2.40.70.10">
    <property type="entry name" value="Acid Proteases"/>
    <property type="match status" value="1"/>
</dbReference>
<reference evidence="3" key="1">
    <citation type="journal article" date="2019" name="Sci. Rep.">
        <title>Draft genome of Tanacetum cinerariifolium, the natural source of mosquito coil.</title>
        <authorList>
            <person name="Yamashiro T."/>
            <person name="Shiraishi A."/>
            <person name="Satake H."/>
            <person name="Nakayama K."/>
        </authorList>
    </citation>
    <scope>NUCLEOTIDE SEQUENCE</scope>
</reference>
<comment type="caution">
    <text evidence="3">The sequence shown here is derived from an EMBL/GenBank/DDBJ whole genome shotgun (WGS) entry which is preliminary data.</text>
</comment>
<dbReference type="InterPro" id="IPR005162">
    <property type="entry name" value="Retrotrans_gag_dom"/>
</dbReference>
<proteinExistence type="predicted"/>
<sequence>MKTKVTTKEGIIIKFSRKFHGYKLATEEEVEENEGLKEKHGLNFASKPDPELNPNIATMIAQQLQNIIHQIITQVAANVNDANGGNRNGGNNRCSYKTFTACNPKECDGKGGAVALTRWIEKMESVFDNSGCTANQRVRYAASCFVNKALTWWNTQVQARGREAVIGMSWNDFKVLLVEEFCPSNEMEKLENEFWNHTMVGANHVAYTDRFHELAKLVSHLVTPESLRIKSAILTVGILTNEAVRCGTLTKRNDKKKEIEESSKQGSTWKDNKKYKTGSGFVAKVPPKKDNVRMGHNQKACYECGSLDHLRYDCPKWKQANGQVRNPLALEGNRNTRNNGNQARGRAFNGNTVEALQDPKVMTEIADGESVEVDRVIRDCKLELRNSLFTIDLIPLGHGSFDVIMGMDWLSKNKAVIVCHEKVVDIPIKEGGILRVHRERIWRDAKALMNAKVDEPRISDIPMVRDFIDVFPKDLSRLPPQQQVEFRIDLVPRATPVAKSLYRLAPTEMQELSGQLQELQDKGVIRPSHSPWGAPVLFMKKKDGSFRMCIDYRELNKLTIKNCYPLPRIDDLFDQLQGACYFSKIDLRLGYHQLRVHEDDIPKTTKEEHEVHFKLVLELMRKEKLYAKFPKCEFWLQEVHFLGHVINQSEEEAFQTLKNNLCNAPILLLPDRIEDFVVYCDASNQGLGCVLMQRGKSVIYMDHKSLQHIFDQKELNMRQRRWIELFSDYKCEIRYHPGKANVVADALSRKERVKPKRVRAMAMTIQSGVKEMILAAQSEAFKQENSC</sequence>